<gene>
    <name evidence="2" type="ORF">E5222_00125</name>
</gene>
<proteinExistence type="predicted"/>
<dbReference type="InterPro" id="IPR011040">
    <property type="entry name" value="Sialidase"/>
</dbReference>
<dbReference type="Gene3D" id="2.120.10.10">
    <property type="match status" value="1"/>
</dbReference>
<evidence type="ECO:0000313" key="3">
    <source>
        <dbReference type="Proteomes" id="UP000309389"/>
    </source>
</evidence>
<comment type="caution">
    <text evidence="2">The sequence shown here is derived from an EMBL/GenBank/DDBJ whole genome shotgun (WGS) entry which is preliminary data.</text>
</comment>
<dbReference type="InterPro" id="IPR006311">
    <property type="entry name" value="TAT_signal"/>
</dbReference>
<dbReference type="EMBL" id="SSHH01000001">
    <property type="protein sequence ID" value="TIX50938.1"/>
    <property type="molecule type" value="Genomic_DNA"/>
</dbReference>
<dbReference type="Proteomes" id="UP000309389">
    <property type="component" value="Unassembled WGS sequence"/>
</dbReference>
<dbReference type="AlphaFoldDB" id="A0A4T3F1J1"/>
<evidence type="ECO:0000313" key="2">
    <source>
        <dbReference type="EMBL" id="TIX50938.1"/>
    </source>
</evidence>
<keyword evidence="3" id="KW-1185">Reference proteome</keyword>
<organism evidence="2 3">
    <name type="scientific">Alteraurantiacibacter aquimixticola</name>
    <dbReference type="NCBI Taxonomy" id="2489173"/>
    <lineage>
        <taxon>Bacteria</taxon>
        <taxon>Pseudomonadati</taxon>
        <taxon>Pseudomonadota</taxon>
        <taxon>Alphaproteobacteria</taxon>
        <taxon>Sphingomonadales</taxon>
        <taxon>Erythrobacteraceae</taxon>
        <taxon>Alteraurantiacibacter</taxon>
    </lineage>
</organism>
<dbReference type="InterPro" id="IPR036278">
    <property type="entry name" value="Sialidase_sf"/>
</dbReference>
<dbReference type="OrthoDB" id="41724at2"/>
<dbReference type="CDD" id="cd15482">
    <property type="entry name" value="Sialidase_non-viral"/>
    <property type="match status" value="1"/>
</dbReference>
<dbReference type="Pfam" id="PF13088">
    <property type="entry name" value="BNR_2"/>
    <property type="match status" value="1"/>
</dbReference>
<dbReference type="PROSITE" id="PS51318">
    <property type="entry name" value="TAT"/>
    <property type="match status" value="1"/>
</dbReference>
<dbReference type="RefSeq" id="WP_136691457.1">
    <property type="nucleotide sequence ID" value="NZ_SSHH01000001.1"/>
</dbReference>
<dbReference type="SUPFAM" id="SSF50939">
    <property type="entry name" value="Sialidases"/>
    <property type="match status" value="1"/>
</dbReference>
<accession>A0A4T3F1J1</accession>
<feature type="domain" description="Sialidase" evidence="1">
    <location>
        <begin position="281"/>
        <end position="393"/>
    </location>
</feature>
<sequence>MTRSPDALQFRMSRRAALVGGTAAGGTIFSSLARAGTAEDAGAWAPPRKLADVEHDVVYRRDDEMVGWPHVMGYWNFGDGEILQQVRSTTTRYGNADDISHDNIGREGLGTRTIGLRSTDYGQTWQEPTIDIMDNADPTQAGVRSMDDLQPIDFLNPDIIIANSSPGFGTPEGRTLLRVSKDRGHSWGPAIDVPLDALHSLSGMNSSLIRPDGTALIWLMEVDDSGWNRHPCVYALPPGGADFHFLTFITPKRDPKGAASGVYDTTYRFGGHRWFYPRGYLLPRGRMLCVLRSQRDPRGIMWTEIFSSDDAGRTWQFLSRANDFGAPGSLVQMQDGRLVLVYGYRLAPQGIRARVSEDEGKSWGRELIIRDDGGSWDLGYPNAWAMPDGRVGVIYYFNGKDDPVQVNGGVRHIQRSIFSID</sequence>
<name>A0A4T3F1J1_9SPHN</name>
<protein>
    <submittedName>
        <fullName evidence="2">Exo-alpha-sialidase</fullName>
    </submittedName>
</protein>
<evidence type="ECO:0000259" key="1">
    <source>
        <dbReference type="Pfam" id="PF13088"/>
    </source>
</evidence>
<reference evidence="2 3" key="1">
    <citation type="submission" date="2019-04" db="EMBL/GenBank/DDBJ databases">
        <title>Altererythrobacter aquimixticola sp. nov., isolated from sediment of junction between the ocean and a freshwater spring.</title>
        <authorList>
            <person name="Yoon J.-H."/>
        </authorList>
    </citation>
    <scope>NUCLEOTIDE SEQUENCE [LARGE SCALE GENOMIC DNA]</scope>
    <source>
        <strain evidence="2 3">SSKS-13</strain>
    </source>
</reference>